<keyword evidence="4 7" id="KW-0812">Transmembrane</keyword>
<dbReference type="InterPro" id="IPR051311">
    <property type="entry name" value="DedA_domain"/>
</dbReference>
<comment type="subcellular location">
    <subcellularLocation>
        <location evidence="1">Cell membrane</location>
        <topology evidence="1">Multi-pass membrane protein</topology>
    </subcellularLocation>
</comment>
<comment type="caution">
    <text evidence="9">The sequence shown here is derived from an EMBL/GenBank/DDBJ whole genome shotgun (WGS) entry which is preliminary data.</text>
</comment>
<dbReference type="OrthoDB" id="9813426at2"/>
<feature type="transmembrane region" description="Helical" evidence="7">
    <location>
        <begin position="12"/>
        <end position="28"/>
    </location>
</feature>
<feature type="transmembrane region" description="Helical" evidence="7">
    <location>
        <begin position="143"/>
        <end position="164"/>
    </location>
</feature>
<keyword evidence="5 7" id="KW-1133">Transmembrane helix</keyword>
<dbReference type="Proteomes" id="UP000054078">
    <property type="component" value="Unassembled WGS sequence"/>
</dbReference>
<gene>
    <name evidence="9" type="ORF">AUL39_10120</name>
</gene>
<evidence type="ECO:0000313" key="9">
    <source>
        <dbReference type="EMBL" id="KUH57661.1"/>
    </source>
</evidence>
<evidence type="ECO:0000256" key="1">
    <source>
        <dbReference type="ARBA" id="ARBA00004651"/>
    </source>
</evidence>
<dbReference type="PANTHER" id="PTHR42709:SF6">
    <property type="entry name" value="UNDECAPRENYL PHOSPHATE TRANSPORTER A"/>
    <property type="match status" value="1"/>
</dbReference>
<evidence type="ECO:0000256" key="6">
    <source>
        <dbReference type="ARBA" id="ARBA00023136"/>
    </source>
</evidence>
<evidence type="ECO:0000256" key="3">
    <source>
        <dbReference type="ARBA" id="ARBA00022475"/>
    </source>
</evidence>
<dbReference type="STRING" id="1299998.AUL39_10120"/>
<evidence type="ECO:0000313" key="10">
    <source>
        <dbReference type="Proteomes" id="UP000054078"/>
    </source>
</evidence>
<dbReference type="Pfam" id="PF09335">
    <property type="entry name" value="VTT_dom"/>
    <property type="match status" value="1"/>
</dbReference>
<protein>
    <submittedName>
        <fullName evidence="9">Alkaline phosphatase</fullName>
    </submittedName>
</protein>
<evidence type="ECO:0000256" key="5">
    <source>
        <dbReference type="ARBA" id="ARBA00022989"/>
    </source>
</evidence>
<evidence type="ECO:0000256" key="4">
    <source>
        <dbReference type="ARBA" id="ARBA00022692"/>
    </source>
</evidence>
<proteinExistence type="inferred from homology"/>
<reference evidence="9 10" key="1">
    <citation type="submission" date="2015-12" db="EMBL/GenBank/DDBJ databases">
        <title>Draft Genome Sequence of Olsenella scatoligenes SK9K4T; a Producer of 3-Methylindole- (skatole) and 4-Methylphenol- (p-cresol) Isolated from Pig Feces.</title>
        <authorList>
            <person name="Li X."/>
            <person name="Borg B."/>
            <person name="Canibe N."/>
        </authorList>
    </citation>
    <scope>NUCLEOTIDE SEQUENCE [LARGE SCALE GENOMIC DNA]</scope>
    <source>
        <strain evidence="9 10">SK9K4</strain>
    </source>
</reference>
<name>A0A100YU02_TRASO</name>
<feature type="domain" description="VTT" evidence="8">
    <location>
        <begin position="30"/>
        <end position="161"/>
    </location>
</feature>
<dbReference type="InterPro" id="IPR032816">
    <property type="entry name" value="VTT_dom"/>
</dbReference>
<evidence type="ECO:0000256" key="2">
    <source>
        <dbReference type="ARBA" id="ARBA00010792"/>
    </source>
</evidence>
<evidence type="ECO:0000259" key="8">
    <source>
        <dbReference type="Pfam" id="PF09335"/>
    </source>
</evidence>
<sequence length="215" mass="22490">MQGFVLSFVAQYGYLALSALIFLENVFPPIPSEAILPAAGFMSSIGSLWLPATILAATIGSLLGAYVLYGIGRVLSQERLERLMGTKPLRMLGSEPADVSSAIGWFRKHGQVSVLACRCIPVVRSLISIPAGTSGMGVARFSAYTFLGSLAWNTVLCTLGYAAGSAWESASANATQAIDVMTLIVIGAIVVALALLVAKRAVPAIRNAVRSEGAE</sequence>
<keyword evidence="3" id="KW-1003">Cell membrane</keyword>
<organism evidence="9 10">
    <name type="scientific">Tractidigestivibacter scatoligenes</name>
    <name type="common">Olsenella scatoligenes</name>
    <dbReference type="NCBI Taxonomy" id="1299998"/>
    <lineage>
        <taxon>Bacteria</taxon>
        <taxon>Bacillati</taxon>
        <taxon>Actinomycetota</taxon>
        <taxon>Coriobacteriia</taxon>
        <taxon>Coriobacteriales</taxon>
        <taxon>Atopobiaceae</taxon>
        <taxon>Tractidigestivibacter</taxon>
    </lineage>
</organism>
<keyword evidence="6 7" id="KW-0472">Membrane</keyword>
<evidence type="ECO:0000256" key="7">
    <source>
        <dbReference type="SAM" id="Phobius"/>
    </source>
</evidence>
<dbReference type="RefSeq" id="WP_059055926.1">
    <property type="nucleotide sequence ID" value="NZ_LOJF01000012.1"/>
</dbReference>
<dbReference type="EMBL" id="LOJF01000012">
    <property type="protein sequence ID" value="KUH57661.1"/>
    <property type="molecule type" value="Genomic_DNA"/>
</dbReference>
<accession>A0A100YU02</accession>
<comment type="similarity">
    <text evidence="2">Belongs to the DedA family.</text>
</comment>
<dbReference type="GO" id="GO:0005886">
    <property type="term" value="C:plasma membrane"/>
    <property type="evidence" value="ECO:0007669"/>
    <property type="project" value="UniProtKB-SubCell"/>
</dbReference>
<feature type="transmembrane region" description="Helical" evidence="7">
    <location>
        <begin position="48"/>
        <end position="69"/>
    </location>
</feature>
<dbReference type="AlphaFoldDB" id="A0A100YU02"/>
<dbReference type="PANTHER" id="PTHR42709">
    <property type="entry name" value="ALKALINE PHOSPHATASE LIKE PROTEIN"/>
    <property type="match status" value="1"/>
</dbReference>
<keyword evidence="10" id="KW-1185">Reference proteome</keyword>
<feature type="transmembrane region" description="Helical" evidence="7">
    <location>
        <begin position="176"/>
        <end position="198"/>
    </location>
</feature>